<dbReference type="EMBL" id="CP013068">
    <property type="protein sequence ID" value="ALV25813.1"/>
    <property type="molecule type" value="Genomic_DNA"/>
</dbReference>
<dbReference type="STRING" id="121719.APZ00_00890"/>
<dbReference type="AlphaFoldDB" id="A0A0U3P1V3"/>
<evidence type="ECO:0000313" key="2">
    <source>
        <dbReference type="EMBL" id="ALV25813.1"/>
    </source>
</evidence>
<keyword evidence="3" id="KW-1185">Reference proteome</keyword>
<dbReference type="Proteomes" id="UP000064921">
    <property type="component" value="Chromosome"/>
</dbReference>
<sequence length="320" mass="35162">MDLMLAALAYRFFRQNRQQTQPLSPEEAAAAMLASLLPALPQDSLPPSPSLPAERTTDMPANPTPIRPVIPGNFLLGTLRLANNAGQYSIEDGQFPSLYFIDNVVNFIRYRPLHRDGFLISEKAGREVYMYAGQWNDALTIQANLAANTIYSVQLGNNKTTINANLLASQANQMSTQQLNTFNAANNPIPMGQNTVYINAGPLQGLFFGGSATATNNKYQPLNMLDLDLANINTTTGAHWGHSVAMPQSITSFYESRFPGLMTALLQAGQSKQELTIPLPSTGRSLSIPIRSNVQYFPRTMFDSSAEQQSFLMTMIRSFS</sequence>
<organism evidence="2 3">
    <name type="scientific">Pannonibacter phragmitetus</name>
    <dbReference type="NCBI Taxonomy" id="121719"/>
    <lineage>
        <taxon>Bacteria</taxon>
        <taxon>Pseudomonadati</taxon>
        <taxon>Pseudomonadota</taxon>
        <taxon>Alphaproteobacteria</taxon>
        <taxon>Hyphomicrobiales</taxon>
        <taxon>Stappiaceae</taxon>
        <taxon>Pannonibacter</taxon>
    </lineage>
</organism>
<dbReference type="KEGG" id="pphr:APZ00_00890"/>
<protein>
    <submittedName>
        <fullName evidence="2">Uncharacterized protein</fullName>
    </submittedName>
</protein>
<evidence type="ECO:0000256" key="1">
    <source>
        <dbReference type="SAM" id="MobiDB-lite"/>
    </source>
</evidence>
<accession>A0A0U3P1V3</accession>
<evidence type="ECO:0000313" key="3">
    <source>
        <dbReference type="Proteomes" id="UP000064921"/>
    </source>
</evidence>
<gene>
    <name evidence="2" type="ORF">APZ00_00890</name>
</gene>
<reference evidence="2 3" key="1">
    <citation type="submission" date="2015-10" db="EMBL/GenBank/DDBJ databases">
        <title>The world's first case of liver abscess caused by Pannonibacter phragmitetus.</title>
        <authorList>
            <person name="Ming D."/>
            <person name="Wang M."/>
            <person name="Zhou Y."/>
            <person name="Jiang T."/>
            <person name="Hu S."/>
        </authorList>
    </citation>
    <scope>NUCLEOTIDE SEQUENCE [LARGE SCALE GENOMIC DNA]</scope>
    <source>
        <strain evidence="2 3">31801</strain>
    </source>
</reference>
<name>A0A0U3P1V3_9HYPH</name>
<proteinExistence type="predicted"/>
<feature type="region of interest" description="Disordered" evidence="1">
    <location>
        <begin position="44"/>
        <end position="64"/>
    </location>
</feature>